<gene>
    <name evidence="1" type="ORF">MRB53_003460</name>
</gene>
<name>A0ACC2MXD5_PERAE</name>
<reference evidence="1 2" key="1">
    <citation type="journal article" date="2022" name="Hortic Res">
        <title>A haplotype resolved chromosomal level avocado genome allows analysis of novel avocado genes.</title>
        <authorList>
            <person name="Nath O."/>
            <person name="Fletcher S.J."/>
            <person name="Hayward A."/>
            <person name="Shaw L.M."/>
            <person name="Masouleh A.K."/>
            <person name="Furtado A."/>
            <person name="Henry R.J."/>
            <person name="Mitter N."/>
        </authorList>
    </citation>
    <scope>NUCLEOTIDE SEQUENCE [LARGE SCALE GENOMIC DNA]</scope>
    <source>
        <strain evidence="2">cv. Hass</strain>
    </source>
</reference>
<evidence type="ECO:0000313" key="2">
    <source>
        <dbReference type="Proteomes" id="UP001234297"/>
    </source>
</evidence>
<evidence type="ECO:0000313" key="1">
    <source>
        <dbReference type="EMBL" id="KAJ8650437.1"/>
    </source>
</evidence>
<organism evidence="1 2">
    <name type="scientific">Persea americana</name>
    <name type="common">Avocado</name>
    <dbReference type="NCBI Taxonomy" id="3435"/>
    <lineage>
        <taxon>Eukaryota</taxon>
        <taxon>Viridiplantae</taxon>
        <taxon>Streptophyta</taxon>
        <taxon>Embryophyta</taxon>
        <taxon>Tracheophyta</taxon>
        <taxon>Spermatophyta</taxon>
        <taxon>Magnoliopsida</taxon>
        <taxon>Magnoliidae</taxon>
        <taxon>Laurales</taxon>
        <taxon>Lauraceae</taxon>
        <taxon>Persea</taxon>
    </lineage>
</organism>
<keyword evidence="2" id="KW-1185">Reference proteome</keyword>
<comment type="caution">
    <text evidence="1">The sequence shown here is derived from an EMBL/GenBank/DDBJ whole genome shotgun (WGS) entry which is preliminary data.</text>
</comment>
<dbReference type="Proteomes" id="UP001234297">
    <property type="component" value="Chromosome 1"/>
</dbReference>
<sequence length="844" mass="94739">MTPGYLTGMPDDRSLEKQMEKQMGCMAGFRQLFDRHQILAGKRLHSSKRLPPPTAVDSSPQSEKFVPSPTSSRESQQRKHQSQSPVEFTKPPIGDDARETKGSPAPEVRSTPPATPPPAETPTRTPLPRPVFEFKDGFSSSWKLREAPRLSLDSRAIVDGKGSVFPREIRTNAAIFAAANRGISSQAEEENEKQRRSPSVVARLMGLEALPGSSCDEPPKNAELRRSASESRASRDLLQYRYLDGNGFQNKLLLLQSQKLPSLGTVRCNAIRDNAFMDGRSKGSKMPDPVEIHCRTSKCELAKDPMAAASSRWNVRKSFFDSQDFFPEPRRTGSLYGEIEKRLKMRGIDEPAKDLETLKPILEAMQLKGLLHSKKTEQLISERRNFIYDRQFGSGESPIVVMKPARSPFLIIRKTENEPSIPNSRSKPGTRRNFVAEPLPPVRQRRDRFEIDRNPQTERRSRNPKPSDAIECGGAKSPSSLARRKALSVETQKKKGKDSNDRRSSSSISPKNGQKQFSSGSDLSSNRSPRIRKQMAEISPKDRISAQTEDESSTISESSISASSQTDCEVQRTKMEDYKEGRSLLERCDQLLHSIAEITSATDQQPSPVSVLDSSLYKEGSPPSPIMKQRCIDFNDQSAEVKEDWSPEISPVQSLMHEEESDDIEFFYISEILSHKREEEGPDLFAILEKLHFTKRKNSSSSCSSYSPKASRLHRRLVFDTVREILNRKQQLSSWKAFVRSRSASSIIIFDQQALARQVWSELVKIRERPPAQDALDAACGVFARDMDGCDGMDGWGDRSVEMSAVVLDIERLVFKDLVVEAIHDMASFAGKFTASAPRRKLAF</sequence>
<dbReference type="EMBL" id="CM056809">
    <property type="protein sequence ID" value="KAJ8650437.1"/>
    <property type="molecule type" value="Genomic_DNA"/>
</dbReference>
<protein>
    <submittedName>
        <fullName evidence="1">Uncharacterized protein</fullName>
    </submittedName>
</protein>
<proteinExistence type="predicted"/>
<accession>A0ACC2MXD5</accession>